<dbReference type="EMBL" id="GBRH01251810">
    <property type="protein sequence ID" value="JAD46085.1"/>
    <property type="molecule type" value="Transcribed_RNA"/>
</dbReference>
<proteinExistence type="predicted"/>
<evidence type="ECO:0000313" key="1">
    <source>
        <dbReference type="EMBL" id="JAD46085.1"/>
    </source>
</evidence>
<dbReference type="AlphaFoldDB" id="A0A0A9AAS5"/>
<protein>
    <submittedName>
        <fullName evidence="1">Uncharacterized protein</fullName>
    </submittedName>
</protein>
<reference evidence="1" key="1">
    <citation type="submission" date="2014-09" db="EMBL/GenBank/DDBJ databases">
        <authorList>
            <person name="Magalhaes I.L.F."/>
            <person name="Oliveira U."/>
            <person name="Santos F.R."/>
            <person name="Vidigal T.H.D.A."/>
            <person name="Brescovit A.D."/>
            <person name="Santos A.J."/>
        </authorList>
    </citation>
    <scope>NUCLEOTIDE SEQUENCE</scope>
    <source>
        <tissue evidence="1">Shoot tissue taken approximately 20 cm above the soil surface</tissue>
    </source>
</reference>
<accession>A0A0A9AAS5</accession>
<sequence>MRRWRWTTLLLGPTIRL</sequence>
<name>A0A0A9AAS5_ARUDO</name>
<reference evidence="1" key="2">
    <citation type="journal article" date="2015" name="Data Brief">
        <title>Shoot transcriptome of the giant reed, Arundo donax.</title>
        <authorList>
            <person name="Barrero R.A."/>
            <person name="Guerrero F.D."/>
            <person name="Moolhuijzen P."/>
            <person name="Goolsby J.A."/>
            <person name="Tidwell J."/>
            <person name="Bellgard S.E."/>
            <person name="Bellgard M.I."/>
        </authorList>
    </citation>
    <scope>NUCLEOTIDE SEQUENCE</scope>
    <source>
        <tissue evidence="1">Shoot tissue taken approximately 20 cm above the soil surface</tissue>
    </source>
</reference>
<organism evidence="1">
    <name type="scientific">Arundo donax</name>
    <name type="common">Giant reed</name>
    <name type="synonym">Donax arundinaceus</name>
    <dbReference type="NCBI Taxonomy" id="35708"/>
    <lineage>
        <taxon>Eukaryota</taxon>
        <taxon>Viridiplantae</taxon>
        <taxon>Streptophyta</taxon>
        <taxon>Embryophyta</taxon>
        <taxon>Tracheophyta</taxon>
        <taxon>Spermatophyta</taxon>
        <taxon>Magnoliopsida</taxon>
        <taxon>Liliopsida</taxon>
        <taxon>Poales</taxon>
        <taxon>Poaceae</taxon>
        <taxon>PACMAD clade</taxon>
        <taxon>Arundinoideae</taxon>
        <taxon>Arundineae</taxon>
        <taxon>Arundo</taxon>
    </lineage>
</organism>